<protein>
    <submittedName>
        <fullName evidence="1">Uncharacterized protein</fullName>
    </submittedName>
</protein>
<name>A0A8X6KLY8_TRICU</name>
<sequence length="96" mass="10714">MKWLVKDPKSGSIQGLVTSEEREMKARIIPFSHNEVEELLSTFKSQVLSRGGKGAWLGWHAIFDDKSYQGVGIALVVKFALLLLQKSSRLCIVPIT</sequence>
<comment type="caution">
    <text evidence="1">The sequence shown here is derived from an EMBL/GenBank/DDBJ whole genome shotgun (WGS) entry which is preliminary data.</text>
</comment>
<evidence type="ECO:0000313" key="2">
    <source>
        <dbReference type="Proteomes" id="UP000887116"/>
    </source>
</evidence>
<dbReference type="AlphaFoldDB" id="A0A8X6KLY8"/>
<keyword evidence="2" id="KW-1185">Reference proteome</keyword>
<gene>
    <name evidence="1" type="ORF">TNCT_377741</name>
</gene>
<reference evidence="1" key="1">
    <citation type="submission" date="2020-07" db="EMBL/GenBank/DDBJ databases">
        <title>Multicomponent nature underlies the extraordinary mechanical properties of spider dragline silk.</title>
        <authorList>
            <person name="Kono N."/>
            <person name="Nakamura H."/>
            <person name="Mori M."/>
            <person name="Yoshida Y."/>
            <person name="Ohtoshi R."/>
            <person name="Malay A.D."/>
            <person name="Moran D.A.P."/>
            <person name="Tomita M."/>
            <person name="Numata K."/>
            <person name="Arakawa K."/>
        </authorList>
    </citation>
    <scope>NUCLEOTIDE SEQUENCE</scope>
</reference>
<dbReference type="Proteomes" id="UP000887116">
    <property type="component" value="Unassembled WGS sequence"/>
</dbReference>
<evidence type="ECO:0000313" key="1">
    <source>
        <dbReference type="EMBL" id="GFQ77281.1"/>
    </source>
</evidence>
<dbReference type="EMBL" id="BMAO01021766">
    <property type="protein sequence ID" value="GFQ77281.1"/>
    <property type="molecule type" value="Genomic_DNA"/>
</dbReference>
<organism evidence="1 2">
    <name type="scientific">Trichonephila clavata</name>
    <name type="common">Joro spider</name>
    <name type="synonym">Nephila clavata</name>
    <dbReference type="NCBI Taxonomy" id="2740835"/>
    <lineage>
        <taxon>Eukaryota</taxon>
        <taxon>Metazoa</taxon>
        <taxon>Ecdysozoa</taxon>
        <taxon>Arthropoda</taxon>
        <taxon>Chelicerata</taxon>
        <taxon>Arachnida</taxon>
        <taxon>Araneae</taxon>
        <taxon>Araneomorphae</taxon>
        <taxon>Entelegynae</taxon>
        <taxon>Araneoidea</taxon>
        <taxon>Nephilidae</taxon>
        <taxon>Trichonephila</taxon>
    </lineage>
</organism>
<accession>A0A8X6KLY8</accession>
<proteinExistence type="predicted"/>